<dbReference type="Proteomes" id="UP000003009">
    <property type="component" value="Unassembled WGS sequence"/>
</dbReference>
<keyword evidence="8" id="KW-1185">Reference proteome</keyword>
<dbReference type="PROSITE" id="PS51900">
    <property type="entry name" value="CB"/>
    <property type="match status" value="1"/>
</dbReference>
<dbReference type="GO" id="GO:0015074">
    <property type="term" value="P:DNA integration"/>
    <property type="evidence" value="ECO:0007669"/>
    <property type="project" value="UniProtKB-KW"/>
</dbReference>
<dbReference type="GO" id="GO:0006310">
    <property type="term" value="P:DNA recombination"/>
    <property type="evidence" value="ECO:0007669"/>
    <property type="project" value="UniProtKB-KW"/>
</dbReference>
<reference evidence="7" key="1">
    <citation type="submission" date="2009-04" db="EMBL/GenBank/DDBJ databases">
        <authorList>
            <person name="Weinstock G."/>
            <person name="Sodergren E."/>
            <person name="Clifton S."/>
            <person name="Fulton L."/>
            <person name="Fulton B."/>
            <person name="Courtney L."/>
            <person name="Fronick C."/>
            <person name="Harrison M."/>
            <person name="Strong C."/>
            <person name="Farmer C."/>
            <person name="Delahaunty K."/>
            <person name="Markovic C."/>
            <person name="Hall O."/>
            <person name="Minx P."/>
            <person name="Tomlinson C."/>
            <person name="Mitreva M."/>
            <person name="Nelson J."/>
            <person name="Hou S."/>
            <person name="Wollam A."/>
            <person name="Pepin K.H."/>
            <person name="Johnson M."/>
            <person name="Bhonagiri V."/>
            <person name="Nash W.E."/>
            <person name="Warren W."/>
            <person name="Chinwalla A."/>
            <person name="Mardis E.R."/>
            <person name="Wilson R.K."/>
        </authorList>
    </citation>
    <scope>NUCLEOTIDE SEQUENCE [LARGE SCALE GENOMIC DNA]</scope>
    <source>
        <strain evidence="7">ATCC 51147</strain>
    </source>
</reference>
<dbReference type="InterPro" id="IPR050090">
    <property type="entry name" value="Tyrosine_recombinase_XerCD"/>
</dbReference>
<dbReference type="PANTHER" id="PTHR30349:SF64">
    <property type="entry name" value="PROPHAGE INTEGRASE INTD-RELATED"/>
    <property type="match status" value="1"/>
</dbReference>
<dbReference type="Gene3D" id="1.10.443.10">
    <property type="entry name" value="Intergrase catalytic core"/>
    <property type="match status" value="1"/>
</dbReference>
<name>C4GGJ0_9NEIS</name>
<evidence type="ECO:0000313" key="8">
    <source>
        <dbReference type="Proteomes" id="UP000003009"/>
    </source>
</evidence>
<dbReference type="HOGENOM" id="CLU_027562_32_0_4"/>
<feature type="domain" description="Core-binding (CB)" evidence="6">
    <location>
        <begin position="70"/>
        <end position="154"/>
    </location>
</feature>
<comment type="caution">
    <text evidence="7">The sequence shown here is derived from an EMBL/GenBank/DDBJ whole genome shotgun (WGS) entry which is preliminary data.</text>
</comment>
<dbReference type="PROSITE" id="PS51898">
    <property type="entry name" value="TYR_RECOMBINASE"/>
    <property type="match status" value="1"/>
</dbReference>
<dbReference type="EMBL" id="ACJW02000002">
    <property type="protein sequence ID" value="EEP69345.1"/>
    <property type="molecule type" value="Genomic_DNA"/>
</dbReference>
<dbReference type="GO" id="GO:0003677">
    <property type="term" value="F:DNA binding"/>
    <property type="evidence" value="ECO:0007669"/>
    <property type="project" value="UniProtKB-UniRule"/>
</dbReference>
<organism evidence="7 8">
    <name type="scientific">Kingella oralis ATCC 51147</name>
    <dbReference type="NCBI Taxonomy" id="629741"/>
    <lineage>
        <taxon>Bacteria</taxon>
        <taxon>Pseudomonadati</taxon>
        <taxon>Pseudomonadota</taxon>
        <taxon>Betaproteobacteria</taxon>
        <taxon>Neisseriales</taxon>
        <taxon>Neisseriaceae</taxon>
        <taxon>Kingella</taxon>
    </lineage>
</organism>
<evidence type="ECO:0000259" key="5">
    <source>
        <dbReference type="PROSITE" id="PS51898"/>
    </source>
</evidence>
<evidence type="ECO:0000256" key="2">
    <source>
        <dbReference type="ARBA" id="ARBA00023125"/>
    </source>
</evidence>
<feature type="domain" description="Tyr recombinase" evidence="5">
    <location>
        <begin position="192"/>
        <end position="374"/>
    </location>
</feature>
<dbReference type="InterPro" id="IPR044068">
    <property type="entry name" value="CB"/>
</dbReference>
<proteinExistence type="predicted"/>
<evidence type="ECO:0000256" key="4">
    <source>
        <dbReference type="PROSITE-ProRule" id="PRU01248"/>
    </source>
</evidence>
<dbReference type="PANTHER" id="PTHR30349">
    <property type="entry name" value="PHAGE INTEGRASE-RELATED"/>
    <property type="match status" value="1"/>
</dbReference>
<dbReference type="SUPFAM" id="SSF56349">
    <property type="entry name" value="DNA breaking-rejoining enzymes"/>
    <property type="match status" value="1"/>
</dbReference>
<protein>
    <submittedName>
        <fullName evidence="7">Site-specific recombinase, phage integrase family</fullName>
    </submittedName>
</protein>
<accession>C4GGJ0</accession>
<dbReference type="Pfam" id="PF00589">
    <property type="entry name" value="Phage_integrase"/>
    <property type="match status" value="1"/>
</dbReference>
<keyword evidence="1" id="KW-0229">DNA integration</keyword>
<evidence type="ECO:0000259" key="6">
    <source>
        <dbReference type="PROSITE" id="PS51900"/>
    </source>
</evidence>
<dbReference type="OrthoDB" id="662444at2"/>
<evidence type="ECO:0000256" key="3">
    <source>
        <dbReference type="ARBA" id="ARBA00023172"/>
    </source>
</evidence>
<dbReference type="STRING" id="629741.GCWU000324_01258"/>
<dbReference type="RefSeq" id="WP_003795408.1">
    <property type="nucleotide sequence ID" value="NZ_GG665871.1"/>
</dbReference>
<dbReference type="GeneID" id="84906508"/>
<evidence type="ECO:0000256" key="1">
    <source>
        <dbReference type="ARBA" id="ARBA00022908"/>
    </source>
</evidence>
<keyword evidence="3" id="KW-0233">DNA recombination</keyword>
<dbReference type="InterPro" id="IPR013762">
    <property type="entry name" value="Integrase-like_cat_sf"/>
</dbReference>
<dbReference type="InterPro" id="IPR011010">
    <property type="entry name" value="DNA_brk_join_enz"/>
</dbReference>
<sequence length="387" mass="44563">MGSIVKRINPSGKTVYRAQIRIDRAAYPKYAESRTFSERRLAAAWLKKREAELEANPELLYYGGKKQTIPTLAQAIERYFSEPAATEFGRTKTATLKFLSGYPIAKLPLDKIRRADIAAHINQRRDGWGGFLPVKPQTVNNDLQYIRSMLKHAHFVWGLNVNWAEIDLAIEGARRARLIGKSEERMRLATAQELQALTTHFYQQWTTRPNSTKFPMHLIMWFAIYSCRREAEITRLAWVDYDKTAGDWLVRDLKSPSGSKGNHARFLVNDKLRQVIAAFRQPEIQNRLKWREMQPETWLIGGDSKSISASFTRACKLLGIEDLRFHDLRHEGATRLAEDGLTVPQMQQITLHQSWKTLQRYVNLATRPRENRLDFADALAVAQQKAA</sequence>
<keyword evidence="2 4" id="KW-0238">DNA-binding</keyword>
<dbReference type="InterPro" id="IPR002104">
    <property type="entry name" value="Integrase_catalytic"/>
</dbReference>
<dbReference type="AlphaFoldDB" id="C4GGJ0"/>
<evidence type="ECO:0000313" key="7">
    <source>
        <dbReference type="EMBL" id="EEP69345.1"/>
    </source>
</evidence>
<gene>
    <name evidence="7" type="ORF">GCWU000324_01258</name>
</gene>